<dbReference type="KEGG" id="schv:BRCON_1520"/>
<dbReference type="EMBL" id="CP030759">
    <property type="protein sequence ID" value="AXA36297.1"/>
    <property type="molecule type" value="Genomic_DNA"/>
</dbReference>
<accession>A0A2Z4Y515</accession>
<reference evidence="1 2" key="1">
    <citation type="submission" date="2018-05" db="EMBL/GenBank/DDBJ databases">
        <title>A metagenomic window into the 2 km-deep terrestrial subsurface aquifer revealed taxonomically and functionally diverse microbial community comprising novel uncultured bacterial lineages.</title>
        <authorList>
            <person name="Kadnikov V.V."/>
            <person name="Mardanov A.V."/>
            <person name="Beletsky A.V."/>
            <person name="Banks D."/>
            <person name="Pimenov N.V."/>
            <person name="Frank Y.A."/>
            <person name="Karnachuk O.V."/>
            <person name="Ravin N.V."/>
        </authorList>
    </citation>
    <scope>NUCLEOTIDE SEQUENCE [LARGE SCALE GENOMIC DNA]</scope>
    <source>
        <strain evidence="1">BY</strain>
    </source>
</reference>
<dbReference type="Proteomes" id="UP000262583">
    <property type="component" value="Chromosome"/>
</dbReference>
<name>A0A2Z4Y515_SUMC1</name>
<proteinExistence type="predicted"/>
<evidence type="ECO:0000313" key="1">
    <source>
        <dbReference type="EMBL" id="AXA36297.1"/>
    </source>
</evidence>
<protein>
    <submittedName>
        <fullName evidence="1">Uncharacterized protein</fullName>
    </submittedName>
</protein>
<gene>
    <name evidence="1" type="ORF">BRCON_1520</name>
</gene>
<evidence type="ECO:0000313" key="2">
    <source>
        <dbReference type="Proteomes" id="UP000262583"/>
    </source>
</evidence>
<sequence>MSRTFRDVPKRPEPLKVRCCLETCIYFEGYLEKELGRALCSHPDKAQYLTTDRCPLYRMDWLKHARLLSGTPKPPFQK</sequence>
<dbReference type="AlphaFoldDB" id="A0A2Z4Y515"/>
<organism evidence="1 2">
    <name type="scientific">Sumerlaea chitinivorans</name>
    <dbReference type="NCBI Taxonomy" id="2250252"/>
    <lineage>
        <taxon>Bacteria</taxon>
        <taxon>Candidatus Sumerlaeota</taxon>
        <taxon>Candidatus Sumerlaeia</taxon>
        <taxon>Candidatus Sumerlaeales</taxon>
        <taxon>Candidatus Sumerlaeaceae</taxon>
        <taxon>Candidatus Sumerlaea</taxon>
    </lineage>
</organism>